<evidence type="ECO:0000256" key="2">
    <source>
        <dbReference type="ARBA" id="ARBA00011038"/>
    </source>
</evidence>
<feature type="non-terminal residue" evidence="6">
    <location>
        <position position="262"/>
    </location>
</feature>
<dbReference type="STRING" id="857566.A0A1E3PSX4"/>
<evidence type="ECO:0000256" key="5">
    <source>
        <dbReference type="ARBA" id="ARBA00023242"/>
    </source>
</evidence>
<dbReference type="EMBL" id="KV454406">
    <property type="protein sequence ID" value="ODQ68388.1"/>
    <property type="molecule type" value="Genomic_DNA"/>
</dbReference>
<name>A0A1E3PSX4_9ASCO</name>
<evidence type="ECO:0000313" key="6">
    <source>
        <dbReference type="EMBL" id="ODQ68388.1"/>
    </source>
</evidence>
<evidence type="ECO:0000256" key="4">
    <source>
        <dbReference type="ARBA" id="ARBA00023163"/>
    </source>
</evidence>
<keyword evidence="3" id="KW-0240">DNA-directed RNA polymerase</keyword>
<dbReference type="PANTHER" id="PTHR12780">
    <property type="entry name" value="RNA POLYMERASE III DNA DIRECTED , 39KD SUBUNIT-RELATED"/>
    <property type="match status" value="1"/>
</dbReference>
<keyword evidence="7" id="KW-1185">Reference proteome</keyword>
<dbReference type="SUPFAM" id="SSF46785">
    <property type="entry name" value="Winged helix' DNA-binding domain"/>
    <property type="match status" value="1"/>
</dbReference>
<protein>
    <submittedName>
        <fullName evidence="6">RNA polymerase Rpc34</fullName>
    </submittedName>
</protein>
<dbReference type="GO" id="GO:0006383">
    <property type="term" value="P:transcription by RNA polymerase III"/>
    <property type="evidence" value="ECO:0007669"/>
    <property type="project" value="InterPro"/>
</dbReference>
<dbReference type="AlphaFoldDB" id="A0A1E3PSX4"/>
<dbReference type="Gene3D" id="1.10.10.10">
    <property type="entry name" value="Winged helix-like DNA-binding domain superfamily/Winged helix DNA-binding domain"/>
    <property type="match status" value="1"/>
</dbReference>
<sequence length="262" mass="29876">LSDQAAELHLQMLKSRSLGHLYLQQELAQLCENKDNGDMMVILQELISVMLVRPAKQGDELGFLVVTYEKAAKLRSMSGDDAMIYLRIEEAGREGIWTKTLKAKTNLHQTVVLRGLKQLESQNYIKCVKSVKHPTRKIYMLFELQPSTDLTGGPWFTDSEIDTEFIDSLLNIIWRYVCSLSFPNAFGEHYNQTQESYTSSYGGYPTCLQIHKFVQESGITNVELDSSHVRNLCEVLVHDDKLERRDGGVTYRATWKSFVEAG</sequence>
<dbReference type="Proteomes" id="UP000095009">
    <property type="component" value="Unassembled WGS sequence"/>
</dbReference>
<dbReference type="GO" id="GO:0005666">
    <property type="term" value="C:RNA polymerase III complex"/>
    <property type="evidence" value="ECO:0007669"/>
    <property type="project" value="InterPro"/>
</dbReference>
<comment type="similarity">
    <text evidence="2">Belongs to the eukaryotic RPC34/RPC39 RNA polymerase subunit family.</text>
</comment>
<evidence type="ECO:0000313" key="7">
    <source>
        <dbReference type="Proteomes" id="UP000095009"/>
    </source>
</evidence>
<feature type="non-terminal residue" evidence="6">
    <location>
        <position position="1"/>
    </location>
</feature>
<dbReference type="InterPro" id="IPR036390">
    <property type="entry name" value="WH_DNA-bd_sf"/>
</dbReference>
<dbReference type="FunFam" id="1.10.10.10:FF:000116">
    <property type="entry name" value="DNA-directed RNA polymerase III subunit RPC6"/>
    <property type="match status" value="1"/>
</dbReference>
<accession>A0A1E3PSX4</accession>
<proteinExistence type="inferred from homology"/>
<dbReference type="InterPro" id="IPR016049">
    <property type="entry name" value="RNA_pol_Rpc34-like"/>
</dbReference>
<gene>
    <name evidence="6" type="ORF">NADFUDRAFT_14592</name>
</gene>
<dbReference type="InterPro" id="IPR036388">
    <property type="entry name" value="WH-like_DNA-bd_sf"/>
</dbReference>
<reference evidence="6 7" key="1">
    <citation type="journal article" date="2016" name="Proc. Natl. Acad. Sci. U.S.A.">
        <title>Comparative genomics of biotechnologically important yeasts.</title>
        <authorList>
            <person name="Riley R."/>
            <person name="Haridas S."/>
            <person name="Wolfe K.H."/>
            <person name="Lopes M.R."/>
            <person name="Hittinger C.T."/>
            <person name="Goeker M."/>
            <person name="Salamov A.A."/>
            <person name="Wisecaver J.H."/>
            <person name="Long T.M."/>
            <person name="Calvey C.H."/>
            <person name="Aerts A.L."/>
            <person name="Barry K.W."/>
            <person name="Choi C."/>
            <person name="Clum A."/>
            <person name="Coughlan A.Y."/>
            <person name="Deshpande S."/>
            <person name="Douglass A.P."/>
            <person name="Hanson S.J."/>
            <person name="Klenk H.-P."/>
            <person name="LaButti K.M."/>
            <person name="Lapidus A."/>
            <person name="Lindquist E.A."/>
            <person name="Lipzen A.M."/>
            <person name="Meier-Kolthoff J.P."/>
            <person name="Ohm R.A."/>
            <person name="Otillar R.P."/>
            <person name="Pangilinan J.L."/>
            <person name="Peng Y."/>
            <person name="Rokas A."/>
            <person name="Rosa C.A."/>
            <person name="Scheuner C."/>
            <person name="Sibirny A.A."/>
            <person name="Slot J.C."/>
            <person name="Stielow J.B."/>
            <person name="Sun H."/>
            <person name="Kurtzman C.P."/>
            <person name="Blackwell M."/>
            <person name="Grigoriev I.V."/>
            <person name="Jeffries T.W."/>
        </authorList>
    </citation>
    <scope>NUCLEOTIDE SEQUENCE [LARGE SCALE GENOMIC DNA]</scope>
    <source>
        <strain evidence="6 7">DSM 6958</strain>
    </source>
</reference>
<dbReference type="GO" id="GO:0005654">
    <property type="term" value="C:nucleoplasm"/>
    <property type="evidence" value="ECO:0007669"/>
    <property type="project" value="UniProtKB-ARBA"/>
</dbReference>
<dbReference type="OrthoDB" id="613763at2759"/>
<dbReference type="Pfam" id="PF05158">
    <property type="entry name" value="RNA_pol_Rpc34"/>
    <property type="match status" value="1"/>
</dbReference>
<evidence type="ECO:0000256" key="1">
    <source>
        <dbReference type="ARBA" id="ARBA00004123"/>
    </source>
</evidence>
<dbReference type="PIRSF" id="PIRSF028763">
    <property type="entry name" value="RNA_pol_Rpc34"/>
    <property type="match status" value="1"/>
</dbReference>
<keyword evidence="4" id="KW-0804">Transcription</keyword>
<comment type="subcellular location">
    <subcellularLocation>
        <location evidence="1">Nucleus</location>
    </subcellularLocation>
</comment>
<organism evidence="6 7">
    <name type="scientific">Nadsonia fulvescens var. elongata DSM 6958</name>
    <dbReference type="NCBI Taxonomy" id="857566"/>
    <lineage>
        <taxon>Eukaryota</taxon>
        <taxon>Fungi</taxon>
        <taxon>Dikarya</taxon>
        <taxon>Ascomycota</taxon>
        <taxon>Saccharomycotina</taxon>
        <taxon>Dipodascomycetes</taxon>
        <taxon>Dipodascales</taxon>
        <taxon>Dipodascales incertae sedis</taxon>
        <taxon>Nadsonia</taxon>
    </lineage>
</organism>
<dbReference type="GO" id="GO:0005737">
    <property type="term" value="C:cytoplasm"/>
    <property type="evidence" value="ECO:0007669"/>
    <property type="project" value="UniProtKB-ARBA"/>
</dbReference>
<dbReference type="InterPro" id="IPR007832">
    <property type="entry name" value="RNA_pol_Rpc34"/>
</dbReference>
<evidence type="ECO:0000256" key="3">
    <source>
        <dbReference type="ARBA" id="ARBA00022478"/>
    </source>
</evidence>
<keyword evidence="5" id="KW-0539">Nucleus</keyword>